<proteinExistence type="predicted"/>
<dbReference type="AlphaFoldDB" id="A0ABD5RJ71"/>
<evidence type="ECO:0000313" key="4">
    <source>
        <dbReference type="EMBL" id="MFC5970396.1"/>
    </source>
</evidence>
<accession>A0ABD5RJ71</accession>
<sequence>MNRAPYSLALKSRVADGPATYRFQTADGVPSKESFRPTELLLLDHLWGTDPGVVLCPEANYGVVGTVLSGRADAVHLTETSARAARLSETNLRRNDAEATVEVRADLAGLDRRFDAVAHAPMPSTPIPVAKQRLRDALSRLHPHGVYYLSATDQSGLPRYADCLRDLGARVERVRTDGACALLRAERPDTVPPRSYVTPRRLRPAVSGVELPLVSVPGTFSVGSLDDGTRLLVEAASVEDGDRVLDLCCGYGAIGLYAGRTADCDLWLTDDDRVATTCAAGNLRAAGVDGTVVTADCLDGVADRAFDRVLCNPPTHAGDGVLAELFADAHDVLAPEGLLSVVHHRALDLHEHLRHYSSVEKRRTRAEHVVLEARL</sequence>
<dbReference type="PANTHER" id="PTHR47816:SF4">
    <property type="entry name" value="RIBOSOMAL RNA SMALL SUBUNIT METHYLTRANSFERASE C"/>
    <property type="match status" value="1"/>
</dbReference>
<comment type="caution">
    <text evidence="4">The sequence shown here is derived from an EMBL/GenBank/DDBJ whole genome shotgun (WGS) entry which is preliminary data.</text>
</comment>
<dbReference type="Gene3D" id="3.40.50.150">
    <property type="entry name" value="Vaccinia Virus protein VP39"/>
    <property type="match status" value="2"/>
</dbReference>
<evidence type="ECO:0000256" key="1">
    <source>
        <dbReference type="ARBA" id="ARBA00022603"/>
    </source>
</evidence>
<dbReference type="CDD" id="cd02440">
    <property type="entry name" value="AdoMet_MTases"/>
    <property type="match status" value="1"/>
</dbReference>
<keyword evidence="5" id="KW-1185">Reference proteome</keyword>
<feature type="domain" description="Methyltransferase small" evidence="3">
    <location>
        <begin position="211"/>
        <end position="368"/>
    </location>
</feature>
<feature type="domain" description="Methyltransferase small" evidence="3">
    <location>
        <begin position="21"/>
        <end position="160"/>
    </location>
</feature>
<dbReference type="EMBL" id="JBHSQH010000001">
    <property type="protein sequence ID" value="MFC5970396.1"/>
    <property type="molecule type" value="Genomic_DNA"/>
</dbReference>
<dbReference type="SUPFAM" id="SSF53335">
    <property type="entry name" value="S-adenosyl-L-methionine-dependent methyltransferases"/>
    <property type="match status" value="2"/>
</dbReference>
<dbReference type="PANTHER" id="PTHR47816">
    <property type="entry name" value="RIBOSOMAL RNA SMALL SUBUNIT METHYLTRANSFERASE C"/>
    <property type="match status" value="1"/>
</dbReference>
<dbReference type="Proteomes" id="UP001596099">
    <property type="component" value="Unassembled WGS sequence"/>
</dbReference>
<evidence type="ECO:0000256" key="2">
    <source>
        <dbReference type="ARBA" id="ARBA00022679"/>
    </source>
</evidence>
<name>A0ABD5RJ71_9EURY</name>
<keyword evidence="2" id="KW-0808">Transferase</keyword>
<dbReference type="InterPro" id="IPR007848">
    <property type="entry name" value="Small_mtfrase_dom"/>
</dbReference>
<organism evidence="4 5">
    <name type="scientific">Halomarina salina</name>
    <dbReference type="NCBI Taxonomy" id="1872699"/>
    <lineage>
        <taxon>Archaea</taxon>
        <taxon>Methanobacteriati</taxon>
        <taxon>Methanobacteriota</taxon>
        <taxon>Stenosarchaea group</taxon>
        <taxon>Halobacteria</taxon>
        <taxon>Halobacteriales</taxon>
        <taxon>Natronomonadaceae</taxon>
        <taxon>Halomarina</taxon>
    </lineage>
</organism>
<keyword evidence="1 4" id="KW-0489">Methyltransferase</keyword>
<dbReference type="Pfam" id="PF05175">
    <property type="entry name" value="MTS"/>
    <property type="match status" value="2"/>
</dbReference>
<evidence type="ECO:0000313" key="5">
    <source>
        <dbReference type="Proteomes" id="UP001596099"/>
    </source>
</evidence>
<dbReference type="GO" id="GO:0008168">
    <property type="term" value="F:methyltransferase activity"/>
    <property type="evidence" value="ECO:0007669"/>
    <property type="project" value="UniProtKB-KW"/>
</dbReference>
<dbReference type="InterPro" id="IPR046977">
    <property type="entry name" value="RsmC/RlmG"/>
</dbReference>
<evidence type="ECO:0000259" key="3">
    <source>
        <dbReference type="Pfam" id="PF05175"/>
    </source>
</evidence>
<dbReference type="InterPro" id="IPR029063">
    <property type="entry name" value="SAM-dependent_MTases_sf"/>
</dbReference>
<reference evidence="4 5" key="1">
    <citation type="journal article" date="2019" name="Int. J. Syst. Evol. Microbiol.">
        <title>The Global Catalogue of Microorganisms (GCM) 10K type strain sequencing project: providing services to taxonomists for standard genome sequencing and annotation.</title>
        <authorList>
            <consortium name="The Broad Institute Genomics Platform"/>
            <consortium name="The Broad Institute Genome Sequencing Center for Infectious Disease"/>
            <person name="Wu L."/>
            <person name="Ma J."/>
        </authorList>
    </citation>
    <scope>NUCLEOTIDE SEQUENCE [LARGE SCALE GENOMIC DNA]</scope>
    <source>
        <strain evidence="4 5">CGMCC 1.12543</strain>
    </source>
</reference>
<dbReference type="GO" id="GO:0032259">
    <property type="term" value="P:methylation"/>
    <property type="evidence" value="ECO:0007669"/>
    <property type="project" value="UniProtKB-KW"/>
</dbReference>
<dbReference type="RefSeq" id="WP_247419394.1">
    <property type="nucleotide sequence ID" value="NZ_JALLGW010000002.1"/>
</dbReference>
<protein>
    <submittedName>
        <fullName evidence="4">Methyltransferase</fullName>
    </submittedName>
</protein>
<gene>
    <name evidence="4" type="ORF">ACFPYI_03550</name>
</gene>